<gene>
    <name evidence="1" type="ORF">DFP72DRAFT_826215</name>
</gene>
<feature type="non-terminal residue" evidence="1">
    <location>
        <position position="194"/>
    </location>
</feature>
<dbReference type="OrthoDB" id="3267566at2759"/>
<dbReference type="CDD" id="cd00303">
    <property type="entry name" value="retropepsin_like"/>
    <property type="match status" value="1"/>
</dbReference>
<dbReference type="AlphaFoldDB" id="A0A8H6HBV3"/>
<dbReference type="Proteomes" id="UP000521943">
    <property type="component" value="Unassembled WGS sequence"/>
</dbReference>
<reference evidence="1 2" key="1">
    <citation type="submission" date="2020-07" db="EMBL/GenBank/DDBJ databases">
        <title>Comparative genomics of pyrophilous fungi reveals a link between fire events and developmental genes.</title>
        <authorList>
            <consortium name="DOE Joint Genome Institute"/>
            <person name="Steindorff A.S."/>
            <person name="Carver A."/>
            <person name="Calhoun S."/>
            <person name="Stillman K."/>
            <person name="Liu H."/>
            <person name="Lipzen A."/>
            <person name="Pangilinan J."/>
            <person name="Labutti K."/>
            <person name="Bruns T.D."/>
            <person name="Grigoriev I.V."/>
        </authorList>
    </citation>
    <scope>NUCLEOTIDE SEQUENCE [LARGE SCALE GENOMIC DNA]</scope>
    <source>
        <strain evidence="1 2">CBS 144469</strain>
    </source>
</reference>
<evidence type="ECO:0000313" key="1">
    <source>
        <dbReference type="EMBL" id="KAF6744195.1"/>
    </source>
</evidence>
<dbReference type="PROSITE" id="PS00141">
    <property type="entry name" value="ASP_PROTEASE"/>
    <property type="match status" value="1"/>
</dbReference>
<name>A0A8H6HBV3_9AGAR</name>
<evidence type="ECO:0000313" key="2">
    <source>
        <dbReference type="Proteomes" id="UP000521943"/>
    </source>
</evidence>
<keyword evidence="2" id="KW-1185">Reference proteome</keyword>
<protein>
    <submittedName>
        <fullName evidence="1">Uncharacterized protein</fullName>
    </submittedName>
</protein>
<dbReference type="EMBL" id="JACGCI010000125">
    <property type="protein sequence ID" value="KAF6744195.1"/>
    <property type="molecule type" value="Genomic_DNA"/>
</dbReference>
<dbReference type="GO" id="GO:0006508">
    <property type="term" value="P:proteolysis"/>
    <property type="evidence" value="ECO:0007669"/>
    <property type="project" value="InterPro"/>
</dbReference>
<dbReference type="GO" id="GO:0004190">
    <property type="term" value="F:aspartic-type endopeptidase activity"/>
    <property type="evidence" value="ECO:0007669"/>
    <property type="project" value="InterPro"/>
</dbReference>
<comment type="caution">
    <text evidence="1">The sequence shown here is derived from an EMBL/GenBank/DDBJ whole genome shotgun (WGS) entry which is preliminary data.</text>
</comment>
<sequence length="194" mass="21610">MNERLCDTQTSPSSQIQISRLPPVDLSVLDGFSGINRVLQRLRLLSVQTGLQVLRSWVHRGRQAEVNELLLSFLYSADDDDALTVLRQLKKPPMIISKIGARSCNTPVELRVLDDDPEISAEALIDSGAENSYVHSEFVKQNQLLPSILPFPIGVYNADGSLNANGSITHYVDIILRIRDHSEVLRMYITNLGS</sequence>
<proteinExistence type="predicted"/>
<accession>A0A8H6HBV3</accession>
<dbReference type="InterPro" id="IPR001969">
    <property type="entry name" value="Aspartic_peptidase_AS"/>
</dbReference>
<organism evidence="1 2">
    <name type="scientific">Ephemerocybe angulata</name>
    <dbReference type="NCBI Taxonomy" id="980116"/>
    <lineage>
        <taxon>Eukaryota</taxon>
        <taxon>Fungi</taxon>
        <taxon>Dikarya</taxon>
        <taxon>Basidiomycota</taxon>
        <taxon>Agaricomycotina</taxon>
        <taxon>Agaricomycetes</taxon>
        <taxon>Agaricomycetidae</taxon>
        <taxon>Agaricales</taxon>
        <taxon>Agaricineae</taxon>
        <taxon>Psathyrellaceae</taxon>
        <taxon>Ephemerocybe</taxon>
    </lineage>
</organism>